<feature type="transmembrane region" description="Helical" evidence="1">
    <location>
        <begin position="121"/>
        <end position="139"/>
    </location>
</feature>
<dbReference type="Proteomes" id="UP000027822">
    <property type="component" value="Unassembled WGS sequence"/>
</dbReference>
<keyword evidence="4" id="KW-1185">Reference proteome</keyword>
<dbReference type="EMBL" id="JOTN01000016">
    <property type="protein sequence ID" value="KEK18200.1"/>
    <property type="molecule type" value="Genomic_DNA"/>
</dbReference>
<dbReference type="PANTHER" id="PTHR39430:SF1">
    <property type="entry name" value="PROTEASE"/>
    <property type="match status" value="1"/>
</dbReference>
<dbReference type="eggNOG" id="COG1266">
    <property type="taxonomic scope" value="Bacteria"/>
</dbReference>
<dbReference type="RefSeq" id="WP_034641459.1">
    <property type="nucleotide sequence ID" value="NZ_CBCSJC010000013.1"/>
</dbReference>
<dbReference type="GO" id="GO:0004175">
    <property type="term" value="F:endopeptidase activity"/>
    <property type="evidence" value="ECO:0007669"/>
    <property type="project" value="UniProtKB-ARBA"/>
</dbReference>
<sequence length="221" mass="25972">MQTKVNFESVSQKKLTRFIVYLVLFYLLWTLKELHLFNLPQTNDTLSAILSGLIKILIWIIPIWLYIKYFLHTSPSDYLKLNQNVGKGIFWGIFLSLLLGLYFVVNIYIINEQTFDFSLSLHHYLNVFLLVGITEELVFRGFVLQEINKRISFLGANILSALLFLFIQYPIWIYDGVFFHLGTHIYVFLVGLIFGFIFKKTGSLWSVIILHSFHNFFLLLI</sequence>
<keyword evidence="3" id="KW-0645">Protease</keyword>
<dbReference type="PANTHER" id="PTHR39430">
    <property type="entry name" value="MEMBRANE-ASSOCIATED PROTEASE-RELATED"/>
    <property type="match status" value="1"/>
</dbReference>
<dbReference type="Pfam" id="PF02517">
    <property type="entry name" value="Rce1-like"/>
    <property type="match status" value="1"/>
</dbReference>
<keyword evidence="1" id="KW-0472">Membrane</keyword>
<evidence type="ECO:0000313" key="4">
    <source>
        <dbReference type="Proteomes" id="UP000027822"/>
    </source>
</evidence>
<proteinExistence type="predicted"/>
<feature type="transmembrane region" description="Helical" evidence="1">
    <location>
        <begin position="88"/>
        <end position="109"/>
    </location>
</feature>
<accession>A0A073JV62</accession>
<dbReference type="OrthoDB" id="1437285at2"/>
<dbReference type="InterPro" id="IPR003675">
    <property type="entry name" value="Rce1/LyrA-like_dom"/>
</dbReference>
<feature type="domain" description="CAAX prenyl protease 2/Lysostaphin resistance protein A-like" evidence="2">
    <location>
        <begin position="121"/>
        <end position="217"/>
    </location>
</feature>
<keyword evidence="3" id="KW-0378">Hydrolase</keyword>
<protein>
    <submittedName>
        <fullName evidence="3">CAAX protease</fullName>
    </submittedName>
</protein>
<feature type="transmembrane region" description="Helical" evidence="1">
    <location>
        <begin position="46"/>
        <end position="67"/>
    </location>
</feature>
<feature type="transmembrane region" description="Helical" evidence="1">
    <location>
        <begin position="177"/>
        <end position="197"/>
    </location>
</feature>
<comment type="caution">
    <text evidence="3">The sequence shown here is derived from an EMBL/GenBank/DDBJ whole genome shotgun (WGS) entry which is preliminary data.</text>
</comment>
<organism evidence="3 4">
    <name type="scientific">Bacillus manliponensis</name>
    <dbReference type="NCBI Taxonomy" id="574376"/>
    <lineage>
        <taxon>Bacteria</taxon>
        <taxon>Bacillati</taxon>
        <taxon>Bacillota</taxon>
        <taxon>Bacilli</taxon>
        <taxon>Bacillales</taxon>
        <taxon>Bacillaceae</taxon>
        <taxon>Bacillus</taxon>
        <taxon>Bacillus cereus group</taxon>
    </lineage>
</organism>
<feature type="transmembrane region" description="Helical" evidence="1">
    <location>
        <begin position="151"/>
        <end position="171"/>
    </location>
</feature>
<keyword evidence="1" id="KW-0812">Transmembrane</keyword>
<feature type="transmembrane region" description="Helical" evidence="1">
    <location>
        <begin position="15"/>
        <end position="31"/>
    </location>
</feature>
<dbReference type="AlphaFoldDB" id="A0A073JV62"/>
<dbReference type="GO" id="GO:0006508">
    <property type="term" value="P:proteolysis"/>
    <property type="evidence" value="ECO:0007669"/>
    <property type="project" value="UniProtKB-KW"/>
</dbReference>
<evidence type="ECO:0000259" key="2">
    <source>
        <dbReference type="Pfam" id="PF02517"/>
    </source>
</evidence>
<dbReference type="STRING" id="574376.BAMA_06455"/>
<evidence type="ECO:0000313" key="3">
    <source>
        <dbReference type="EMBL" id="KEK18200.1"/>
    </source>
</evidence>
<dbReference type="GO" id="GO:0080120">
    <property type="term" value="P:CAAX-box protein maturation"/>
    <property type="evidence" value="ECO:0007669"/>
    <property type="project" value="UniProtKB-ARBA"/>
</dbReference>
<keyword evidence="1" id="KW-1133">Transmembrane helix</keyword>
<gene>
    <name evidence="3" type="ORF">BAMA_06455</name>
</gene>
<name>A0A073JV62_9BACI</name>
<evidence type="ECO:0000256" key="1">
    <source>
        <dbReference type="SAM" id="Phobius"/>
    </source>
</evidence>
<reference evidence="3 4" key="1">
    <citation type="submission" date="2014-06" db="EMBL/GenBank/DDBJ databases">
        <title>Draft genome sequence of Bacillus manliponensis JCM 15802 (MCCC 1A00708).</title>
        <authorList>
            <person name="Lai Q."/>
            <person name="Liu Y."/>
            <person name="Shao Z."/>
        </authorList>
    </citation>
    <scope>NUCLEOTIDE SEQUENCE [LARGE SCALE GENOMIC DNA]</scope>
    <source>
        <strain evidence="3 4">JCM 15802</strain>
    </source>
</reference>